<dbReference type="RefSeq" id="WP_348386467.1">
    <property type="nucleotide sequence ID" value="NZ_CP134146.1"/>
</dbReference>
<evidence type="ECO:0000313" key="3">
    <source>
        <dbReference type="Proteomes" id="UP001248581"/>
    </source>
</evidence>
<gene>
    <name evidence="2" type="ORF">RI845_12335</name>
</gene>
<protein>
    <submittedName>
        <fullName evidence="2">DUF3718 domain-containing protein</fullName>
    </submittedName>
</protein>
<name>A0ABY9TGB1_9GAMM</name>
<dbReference type="Pfam" id="PF12514">
    <property type="entry name" value="DUF3718"/>
    <property type="match status" value="1"/>
</dbReference>
<dbReference type="InterPro" id="IPR022193">
    <property type="entry name" value="DUF3718"/>
</dbReference>
<evidence type="ECO:0000256" key="1">
    <source>
        <dbReference type="SAM" id="SignalP"/>
    </source>
</evidence>
<proteinExistence type="predicted"/>
<accession>A0ABY9TGB1</accession>
<organism evidence="2 3">
    <name type="scientific">Thalassotalea nanhaiensis</name>
    <dbReference type="NCBI Taxonomy" id="3065648"/>
    <lineage>
        <taxon>Bacteria</taxon>
        <taxon>Pseudomonadati</taxon>
        <taxon>Pseudomonadota</taxon>
        <taxon>Gammaproteobacteria</taxon>
        <taxon>Alteromonadales</taxon>
        <taxon>Colwelliaceae</taxon>
        <taxon>Thalassotalea</taxon>
    </lineage>
</organism>
<evidence type="ECO:0000313" key="2">
    <source>
        <dbReference type="EMBL" id="WNC67303.1"/>
    </source>
</evidence>
<keyword evidence="3" id="KW-1185">Reference proteome</keyword>
<reference evidence="3" key="1">
    <citation type="submission" date="2023-09" db="EMBL/GenBank/DDBJ databases">
        <authorList>
            <person name="Li S."/>
            <person name="Li X."/>
            <person name="Zhang C."/>
            <person name="Zhao Z."/>
        </authorList>
    </citation>
    <scope>NUCLEOTIDE SEQUENCE [LARGE SCALE GENOMIC DNA]</scope>
    <source>
        <strain evidence="3">SQ345</strain>
    </source>
</reference>
<feature type="signal peptide" evidence="1">
    <location>
        <begin position="1"/>
        <end position="25"/>
    </location>
</feature>
<dbReference type="Proteomes" id="UP001248581">
    <property type="component" value="Chromosome"/>
</dbReference>
<keyword evidence="1" id="KW-0732">Signal</keyword>
<dbReference type="EMBL" id="CP134146">
    <property type="protein sequence ID" value="WNC67303.1"/>
    <property type="molecule type" value="Genomic_DNA"/>
</dbReference>
<sequence length="121" mass="12719">MKTLTTVTTTLLLAGASLVSFNSSAAPMSPYMEDALVETCKAAASNKTLRLSKTLKAHRLSERTVALGVVCNGEDIITFAQNHGANKTADHMAQSIGSASITDLAAIELVTYEVSFVTSPK</sequence>
<feature type="chain" id="PRO_5045662838" evidence="1">
    <location>
        <begin position="26"/>
        <end position="121"/>
    </location>
</feature>